<dbReference type="GO" id="GO:0046872">
    <property type="term" value="F:metal ion binding"/>
    <property type="evidence" value="ECO:0007669"/>
    <property type="project" value="UniProtKB-KW"/>
</dbReference>
<dbReference type="PANTHER" id="PTHR11228:SF7">
    <property type="entry name" value="PQQA PEPTIDE CYCLASE"/>
    <property type="match status" value="1"/>
</dbReference>
<evidence type="ECO:0000256" key="2">
    <source>
        <dbReference type="ARBA" id="ARBA00022485"/>
    </source>
</evidence>
<keyword evidence="6" id="KW-0408">Iron</keyword>
<dbReference type="InterPro" id="IPR050377">
    <property type="entry name" value="Radical_SAM_PqqE_MftC-like"/>
</dbReference>
<organism evidence="10 11">
    <name type="scientific">Solihabitans fulvus</name>
    <dbReference type="NCBI Taxonomy" id="1892852"/>
    <lineage>
        <taxon>Bacteria</taxon>
        <taxon>Bacillati</taxon>
        <taxon>Actinomycetota</taxon>
        <taxon>Actinomycetes</taxon>
        <taxon>Pseudonocardiales</taxon>
        <taxon>Pseudonocardiaceae</taxon>
        <taxon>Solihabitans</taxon>
    </lineage>
</organism>
<reference evidence="10 11" key="2">
    <citation type="submission" date="2019-09" db="EMBL/GenBank/DDBJ databases">
        <authorList>
            <person name="Jin C."/>
        </authorList>
    </citation>
    <scope>NUCLEOTIDE SEQUENCE [LARGE SCALE GENOMIC DNA]</scope>
    <source>
        <strain evidence="10 11">AN110305</strain>
    </source>
</reference>
<dbReference type="PANTHER" id="PTHR11228">
    <property type="entry name" value="RADICAL SAM DOMAIN PROTEIN"/>
    <property type="match status" value="1"/>
</dbReference>
<evidence type="ECO:0000256" key="7">
    <source>
        <dbReference type="ARBA" id="ARBA00023014"/>
    </source>
</evidence>
<dbReference type="CDD" id="cd01335">
    <property type="entry name" value="Radical_SAM"/>
    <property type="match status" value="1"/>
</dbReference>
<dbReference type="GO" id="GO:0051539">
    <property type="term" value="F:4 iron, 4 sulfur cluster binding"/>
    <property type="evidence" value="ECO:0007669"/>
    <property type="project" value="UniProtKB-KW"/>
</dbReference>
<evidence type="ECO:0000256" key="3">
    <source>
        <dbReference type="ARBA" id="ARBA00022691"/>
    </source>
</evidence>
<dbReference type="InterPro" id="IPR034391">
    <property type="entry name" value="AdoMet-like_SPASM_containing"/>
</dbReference>
<keyword evidence="11" id="KW-1185">Reference proteome</keyword>
<dbReference type="Pfam" id="PF04055">
    <property type="entry name" value="Radical_SAM"/>
    <property type="match status" value="1"/>
</dbReference>
<proteinExistence type="predicted"/>
<keyword evidence="7" id="KW-0411">Iron-sulfur</keyword>
<evidence type="ECO:0000256" key="5">
    <source>
        <dbReference type="ARBA" id="ARBA00023002"/>
    </source>
</evidence>
<dbReference type="SFLD" id="SFLDG01067">
    <property type="entry name" value="SPASM/twitch_domain_containing"/>
    <property type="match status" value="1"/>
</dbReference>
<dbReference type="PROSITE" id="PS01305">
    <property type="entry name" value="MOAA_NIFB_PQQE"/>
    <property type="match status" value="1"/>
</dbReference>
<protein>
    <submittedName>
        <fullName evidence="10">Radical SAM protein</fullName>
    </submittedName>
</protein>
<dbReference type="InterPro" id="IPR000385">
    <property type="entry name" value="MoaA_NifB_PqqE_Fe-S-bd_CS"/>
</dbReference>
<dbReference type="InterPro" id="IPR058240">
    <property type="entry name" value="rSAM_sf"/>
</dbReference>
<name>A0A5B2XLD0_9PSEU</name>
<feature type="domain" description="4Fe4S-binding SPASM" evidence="9">
    <location>
        <begin position="270"/>
        <end position="342"/>
    </location>
</feature>
<dbReference type="SFLD" id="SFLDG01387">
    <property type="entry name" value="BtrN-like_SPASM_domain_contain"/>
    <property type="match status" value="1"/>
</dbReference>
<dbReference type="EMBL" id="VUOB01000012">
    <property type="protein sequence ID" value="KAA2264183.1"/>
    <property type="molecule type" value="Genomic_DNA"/>
</dbReference>
<keyword evidence="2" id="KW-0004">4Fe-4S</keyword>
<dbReference type="AlphaFoldDB" id="A0A5B2XLD0"/>
<reference evidence="10 11" key="1">
    <citation type="submission" date="2019-09" db="EMBL/GenBank/DDBJ databases">
        <title>Goodfellowia gen. nov., a new genus of the Pseudonocardineae related to Actinoalloteichus, containing Goodfellowia coeruleoviolacea gen. nov., comb. nov. gen. nov., comb. nov.</title>
        <authorList>
            <person name="Labeda D."/>
        </authorList>
    </citation>
    <scope>NUCLEOTIDE SEQUENCE [LARGE SCALE GENOMIC DNA]</scope>
    <source>
        <strain evidence="10 11">AN110305</strain>
    </source>
</reference>
<dbReference type="SFLD" id="SFLDS00029">
    <property type="entry name" value="Radical_SAM"/>
    <property type="match status" value="1"/>
</dbReference>
<sequence>MSSTEGSADRSAVRAANRALNIAEFEAGAVSLASLPRVLFVELTENCNLSCPMCRSNGPFDRTKNMSPELFDRIARELFPTAEIVDLRGWGESTILRRFPEYLATTLDYGCTPRLVTNLTVPNEDVWRTLVRNRGFISVSLDAATQETLAVLRTGAKLQAILDNLAIIADEARVSGVGLDRVNLNVVVQQQGIGELTRIVALAAELGIAVHLNPLSTDENDPGNLRFHLDALRAALGDTAAFAQERGVDVRINAALDELWAEPEHAAKLCTHPWMYCYVNYRGQVGFCDHLIGAPGEEYLVGDLATASFAEIWNGSNYRELRASHRDWQDGPIARFDECNWCYRNRYVDFDEVSYPLYGRHIVPLTVASCAGFTRRPSA</sequence>
<keyword evidence="4" id="KW-0479">Metal-binding</keyword>
<evidence type="ECO:0000259" key="8">
    <source>
        <dbReference type="Pfam" id="PF04055"/>
    </source>
</evidence>
<comment type="caution">
    <text evidence="10">The sequence shown here is derived from an EMBL/GenBank/DDBJ whole genome shotgun (WGS) entry which is preliminary data.</text>
</comment>
<keyword evidence="3" id="KW-0949">S-adenosyl-L-methionine</keyword>
<dbReference type="SUPFAM" id="SSF102114">
    <property type="entry name" value="Radical SAM enzymes"/>
    <property type="match status" value="1"/>
</dbReference>
<dbReference type="InterPro" id="IPR007197">
    <property type="entry name" value="rSAM"/>
</dbReference>
<evidence type="ECO:0000313" key="11">
    <source>
        <dbReference type="Proteomes" id="UP000323454"/>
    </source>
</evidence>
<feature type="domain" description="Radical SAM core" evidence="8">
    <location>
        <begin position="41"/>
        <end position="171"/>
    </location>
</feature>
<dbReference type="RefSeq" id="WP_149848846.1">
    <property type="nucleotide sequence ID" value="NZ_VUOB01000012.1"/>
</dbReference>
<evidence type="ECO:0000256" key="6">
    <source>
        <dbReference type="ARBA" id="ARBA00023004"/>
    </source>
</evidence>
<evidence type="ECO:0000256" key="1">
    <source>
        <dbReference type="ARBA" id="ARBA00001966"/>
    </source>
</evidence>
<dbReference type="InterPro" id="IPR013785">
    <property type="entry name" value="Aldolase_TIM"/>
</dbReference>
<evidence type="ECO:0000313" key="10">
    <source>
        <dbReference type="EMBL" id="KAA2264183.1"/>
    </source>
</evidence>
<comment type="cofactor">
    <cofactor evidence="1">
        <name>[4Fe-4S] cluster</name>
        <dbReference type="ChEBI" id="CHEBI:49883"/>
    </cofactor>
</comment>
<dbReference type="OrthoDB" id="9782387at2"/>
<dbReference type="InterPro" id="IPR023885">
    <property type="entry name" value="4Fe4S-binding_SPASM_dom"/>
</dbReference>
<evidence type="ECO:0000256" key="4">
    <source>
        <dbReference type="ARBA" id="ARBA00022723"/>
    </source>
</evidence>
<dbReference type="Proteomes" id="UP000323454">
    <property type="component" value="Unassembled WGS sequence"/>
</dbReference>
<dbReference type="CDD" id="cd21109">
    <property type="entry name" value="SPASM"/>
    <property type="match status" value="1"/>
</dbReference>
<dbReference type="GO" id="GO:0016491">
    <property type="term" value="F:oxidoreductase activity"/>
    <property type="evidence" value="ECO:0007669"/>
    <property type="project" value="UniProtKB-KW"/>
</dbReference>
<dbReference type="Gene3D" id="3.20.20.70">
    <property type="entry name" value="Aldolase class I"/>
    <property type="match status" value="1"/>
</dbReference>
<dbReference type="Pfam" id="PF13186">
    <property type="entry name" value="SPASM"/>
    <property type="match status" value="1"/>
</dbReference>
<accession>A0A5B2XLD0</accession>
<keyword evidence="5" id="KW-0560">Oxidoreductase</keyword>
<gene>
    <name evidence="10" type="ORF">F0L68_08050</name>
</gene>
<evidence type="ECO:0000259" key="9">
    <source>
        <dbReference type="Pfam" id="PF13186"/>
    </source>
</evidence>